<reference evidence="1 2" key="1">
    <citation type="journal article" date="2013" name="Genome Announc.">
        <title>Draft Genome Sequence of Sphingobium ummariense Strain RL-3, a Hexachlorocyclohexane-Degrading Bacterium.</title>
        <authorList>
            <person name="Kohli P."/>
            <person name="Dua A."/>
            <person name="Sangwan N."/>
            <person name="Oldach P."/>
            <person name="Khurana J.P."/>
            <person name="Lal R."/>
        </authorList>
    </citation>
    <scope>NUCLEOTIDE SEQUENCE [LARGE SCALE GENOMIC DNA]</scope>
    <source>
        <strain evidence="1 2">RL-3</strain>
    </source>
</reference>
<evidence type="ECO:0008006" key="3">
    <source>
        <dbReference type="Google" id="ProtNLM"/>
    </source>
</evidence>
<dbReference type="eggNOG" id="ENOG502ZZTZ">
    <property type="taxonomic scope" value="Bacteria"/>
</dbReference>
<dbReference type="PATRIC" id="fig|1346791.3.peg.3714"/>
<protein>
    <recommendedName>
        <fullName evidence="3">PilZ domain-containing protein</fullName>
    </recommendedName>
</protein>
<dbReference type="AlphaFoldDB" id="T0KAI3"/>
<name>T0KAI3_9SPHN</name>
<dbReference type="Proteomes" id="UP000015523">
    <property type="component" value="Unassembled WGS sequence"/>
</dbReference>
<sequence length="113" mass="12575">MQERRKERRYLADLEGRLVWDSVSQPVRIRNISIYGAMLVGALLPPVGTRIVLITDGLEVCGSIIWLRGEQCGLLLEQGVEPLAVLRDRPVRTAEPPRPSLVTLKRVGPGCYA</sequence>
<keyword evidence="2" id="KW-1185">Reference proteome</keyword>
<evidence type="ECO:0000313" key="1">
    <source>
        <dbReference type="EMBL" id="EQB30488.1"/>
    </source>
</evidence>
<accession>T0KAI3</accession>
<proteinExistence type="predicted"/>
<dbReference type="EMBL" id="AUWY01000120">
    <property type="protein sequence ID" value="EQB30488.1"/>
    <property type="molecule type" value="Genomic_DNA"/>
</dbReference>
<dbReference type="OrthoDB" id="7569417at2"/>
<evidence type="ECO:0000313" key="2">
    <source>
        <dbReference type="Proteomes" id="UP000015523"/>
    </source>
</evidence>
<gene>
    <name evidence="1" type="ORF">M529_19250</name>
</gene>
<dbReference type="SUPFAM" id="SSF141371">
    <property type="entry name" value="PilZ domain-like"/>
    <property type="match status" value="1"/>
</dbReference>
<comment type="caution">
    <text evidence="1">The sequence shown here is derived from an EMBL/GenBank/DDBJ whole genome shotgun (WGS) entry which is preliminary data.</text>
</comment>
<organism evidence="1 2">
    <name type="scientific">Sphingobium ummariense RL-3</name>
    <dbReference type="NCBI Taxonomy" id="1346791"/>
    <lineage>
        <taxon>Bacteria</taxon>
        <taxon>Pseudomonadati</taxon>
        <taxon>Pseudomonadota</taxon>
        <taxon>Alphaproteobacteria</taxon>
        <taxon>Sphingomonadales</taxon>
        <taxon>Sphingomonadaceae</taxon>
        <taxon>Sphingobium</taxon>
    </lineage>
</organism>